<dbReference type="SMART" id="SM00086">
    <property type="entry name" value="PAC"/>
    <property type="match status" value="1"/>
</dbReference>
<dbReference type="Pfam" id="PF08448">
    <property type="entry name" value="PAS_4"/>
    <property type="match status" value="1"/>
</dbReference>
<dbReference type="Gene3D" id="3.30.450.20">
    <property type="entry name" value="PAS domain"/>
    <property type="match status" value="2"/>
</dbReference>
<dbReference type="InterPro" id="IPR003018">
    <property type="entry name" value="GAF"/>
</dbReference>
<dbReference type="AlphaFoldDB" id="A0A544Z0J2"/>
<dbReference type="GO" id="GO:0004722">
    <property type="term" value="F:protein serine/threonine phosphatase activity"/>
    <property type="evidence" value="ECO:0007669"/>
    <property type="project" value="UniProtKB-EC"/>
</dbReference>
<sequence length="693" mass="76424">MQVGQKFETAAARKRGSSRVPLDVFDRAPVAVLVTGGDEHRLRYTNDAFLAMFGHRPIGAPVSEALHDLVGHDTLAAFDEALATGETVRLDEVSATADSGDGPHERLFRVSLSRVPLQGDERGLLALVQEVTAQAAATRRLQAMEKELHRLRRRYESIMWAGVHGVWVTGPHGESKESQGWQRLTGQTLEESLGRGWMEALHPEDRVHAGEWWDKAPEQEASFYEAIHRVRTRYGVYRHIRFRAVPVRENGEVVEWVGTSTDVEQEWQEERRGRLLERAADAVSDITNLEEMCQALAEVVVPELADTCDVHLLREPNGGLPYAHAIVAERLGCAVREGIPRLPMLQEHYCAEVLRQAVGQRRPAYLSFPHGRPPFLYPEAISTWLAEIEAHNVVILPIVVEGEVAAVVTACACGDRPPISQADIDLMGQILDHTHAAISNALRFRRTQRVALALQHSLLADPPHVPGLELAARYQASPTAAEIGGDWYDAFLLPGGAVELVIGDVAGHDLAAAVRMSQVRNMLRALAVDRDECPGDVLRRLNCALEALNGETTATCVLTSVERDVEGVWRLAYSAAGHPPPLLVTGEGEARFLQDAGNPLLGLRYEQPWISAIEPLPPHSTLLLYTDGLVERRGEDLGDGLERLRRRVEPLAREPLGRFCDQVLTGMPVTGEDDVAMIALRVPQEGRYQGVTP</sequence>
<dbReference type="InterPro" id="IPR029016">
    <property type="entry name" value="GAF-like_dom_sf"/>
</dbReference>
<dbReference type="InterPro" id="IPR001932">
    <property type="entry name" value="PPM-type_phosphatase-like_dom"/>
</dbReference>
<keyword evidence="3" id="KW-0808">Transferase</keyword>
<dbReference type="SUPFAM" id="SSF55781">
    <property type="entry name" value="GAF domain-like"/>
    <property type="match status" value="1"/>
</dbReference>
<reference evidence="19 20" key="1">
    <citation type="submission" date="2019-07" db="EMBL/GenBank/DDBJ databases">
        <title>Microbispora hainanensis DSM 45428.</title>
        <authorList>
            <person name="Thawai C."/>
        </authorList>
    </citation>
    <scope>NUCLEOTIDE SEQUENCE [LARGE SCALE GENOMIC DNA]</scope>
    <source>
        <strain evidence="19 20">DSM 45428</strain>
    </source>
</reference>
<evidence type="ECO:0000256" key="13">
    <source>
        <dbReference type="ARBA" id="ARBA00056274"/>
    </source>
</evidence>
<evidence type="ECO:0000256" key="15">
    <source>
        <dbReference type="ARBA" id="ARBA00081350"/>
    </source>
</evidence>
<dbReference type="Proteomes" id="UP000316541">
    <property type="component" value="Unassembled WGS sequence"/>
</dbReference>
<dbReference type="FunFam" id="3.60.40.10:FF:000005">
    <property type="entry name" value="Serine/threonine protein phosphatase"/>
    <property type="match status" value="1"/>
</dbReference>
<keyword evidence="7" id="KW-0378">Hydrolase</keyword>
<gene>
    <name evidence="19" type="ORF">FLX08_06800</name>
</gene>
<name>A0A544Z0J2_9ACTN</name>
<organism evidence="19 20">
    <name type="scientific">Microbispora hainanensis</name>
    <dbReference type="NCBI Taxonomy" id="568844"/>
    <lineage>
        <taxon>Bacteria</taxon>
        <taxon>Bacillati</taxon>
        <taxon>Actinomycetota</taxon>
        <taxon>Actinomycetes</taxon>
        <taxon>Streptosporangiales</taxon>
        <taxon>Streptosporangiaceae</taxon>
        <taxon>Microbispora</taxon>
    </lineage>
</organism>
<keyword evidence="16" id="KW-0175">Coiled coil</keyword>
<evidence type="ECO:0000256" key="16">
    <source>
        <dbReference type="SAM" id="Coils"/>
    </source>
</evidence>
<evidence type="ECO:0000256" key="7">
    <source>
        <dbReference type="ARBA" id="ARBA00022801"/>
    </source>
</evidence>
<evidence type="ECO:0000256" key="10">
    <source>
        <dbReference type="ARBA" id="ARBA00022912"/>
    </source>
</evidence>
<dbReference type="SMART" id="SM00065">
    <property type="entry name" value="GAF"/>
    <property type="match status" value="1"/>
</dbReference>
<evidence type="ECO:0000256" key="4">
    <source>
        <dbReference type="ARBA" id="ARBA00022723"/>
    </source>
</evidence>
<dbReference type="CDD" id="cd00130">
    <property type="entry name" value="PAS"/>
    <property type="match status" value="1"/>
</dbReference>
<keyword evidence="4" id="KW-0479">Metal-binding</keyword>
<proteinExistence type="predicted"/>
<dbReference type="PANTHER" id="PTHR43156">
    <property type="entry name" value="STAGE II SPORULATION PROTEIN E-RELATED"/>
    <property type="match status" value="1"/>
</dbReference>
<comment type="caution">
    <text evidence="19">The sequence shown here is derived from an EMBL/GenBank/DDBJ whole genome shotgun (WGS) entry which is preliminary data.</text>
</comment>
<evidence type="ECO:0000256" key="12">
    <source>
        <dbReference type="ARBA" id="ARBA00047761"/>
    </source>
</evidence>
<dbReference type="GO" id="GO:0016301">
    <property type="term" value="F:kinase activity"/>
    <property type="evidence" value="ECO:0007669"/>
    <property type="project" value="UniProtKB-KW"/>
</dbReference>
<dbReference type="InterPro" id="IPR001610">
    <property type="entry name" value="PAC"/>
</dbReference>
<accession>A0A544Z0J2</accession>
<keyword evidence="10" id="KW-0904">Protein phosphatase</keyword>
<evidence type="ECO:0000259" key="18">
    <source>
        <dbReference type="SMART" id="SM00331"/>
    </source>
</evidence>
<dbReference type="InterPro" id="IPR013656">
    <property type="entry name" value="PAS_4"/>
</dbReference>
<evidence type="ECO:0000256" key="11">
    <source>
        <dbReference type="ARBA" id="ARBA00023211"/>
    </source>
</evidence>
<dbReference type="PANTHER" id="PTHR43156:SF2">
    <property type="entry name" value="STAGE II SPORULATION PROTEIN E"/>
    <property type="match status" value="1"/>
</dbReference>
<keyword evidence="2" id="KW-0597">Phosphoprotein</keyword>
<evidence type="ECO:0000256" key="9">
    <source>
        <dbReference type="ARBA" id="ARBA00022842"/>
    </source>
</evidence>
<evidence type="ECO:0000256" key="2">
    <source>
        <dbReference type="ARBA" id="ARBA00022553"/>
    </source>
</evidence>
<dbReference type="NCBIfam" id="TIGR00229">
    <property type="entry name" value="sensory_box"/>
    <property type="match status" value="1"/>
</dbReference>
<keyword evidence="6" id="KW-0418">Kinase</keyword>
<comment type="catalytic activity">
    <reaction evidence="12">
        <text>O-phospho-L-seryl-[protein] + H2O = L-seryl-[protein] + phosphate</text>
        <dbReference type="Rhea" id="RHEA:20629"/>
        <dbReference type="Rhea" id="RHEA-COMP:9863"/>
        <dbReference type="Rhea" id="RHEA-COMP:11604"/>
        <dbReference type="ChEBI" id="CHEBI:15377"/>
        <dbReference type="ChEBI" id="CHEBI:29999"/>
        <dbReference type="ChEBI" id="CHEBI:43474"/>
        <dbReference type="ChEBI" id="CHEBI:83421"/>
        <dbReference type="EC" id="3.1.3.16"/>
    </reaction>
</comment>
<keyword evidence="11" id="KW-0464">Manganese</keyword>
<evidence type="ECO:0000256" key="1">
    <source>
        <dbReference type="ARBA" id="ARBA00013081"/>
    </source>
</evidence>
<feature type="domain" description="PPM-type phosphatase" evidence="18">
    <location>
        <begin position="465"/>
        <end position="682"/>
    </location>
</feature>
<dbReference type="Pfam" id="PF01590">
    <property type="entry name" value="GAF"/>
    <property type="match status" value="1"/>
</dbReference>
<evidence type="ECO:0000256" key="3">
    <source>
        <dbReference type="ARBA" id="ARBA00022679"/>
    </source>
</evidence>
<feature type="coiled-coil region" evidence="16">
    <location>
        <begin position="134"/>
        <end position="161"/>
    </location>
</feature>
<evidence type="ECO:0000256" key="14">
    <source>
        <dbReference type="ARBA" id="ARBA00075117"/>
    </source>
</evidence>
<dbReference type="GO" id="GO:0005524">
    <property type="term" value="F:ATP binding"/>
    <property type="evidence" value="ECO:0007669"/>
    <property type="project" value="UniProtKB-KW"/>
</dbReference>
<evidence type="ECO:0000259" key="17">
    <source>
        <dbReference type="SMART" id="SM00065"/>
    </source>
</evidence>
<keyword evidence="9" id="KW-0460">Magnesium</keyword>
<dbReference type="SMART" id="SM00331">
    <property type="entry name" value="PP2C_SIG"/>
    <property type="match status" value="1"/>
</dbReference>
<dbReference type="Gene3D" id="3.30.450.40">
    <property type="match status" value="1"/>
</dbReference>
<dbReference type="Pfam" id="PF07228">
    <property type="entry name" value="SpoIIE"/>
    <property type="match status" value="1"/>
</dbReference>
<evidence type="ECO:0000313" key="19">
    <source>
        <dbReference type="EMBL" id="TQS22549.1"/>
    </source>
</evidence>
<dbReference type="Pfam" id="PF08447">
    <property type="entry name" value="PAS_3"/>
    <property type="match status" value="1"/>
</dbReference>
<evidence type="ECO:0000313" key="20">
    <source>
        <dbReference type="Proteomes" id="UP000316541"/>
    </source>
</evidence>
<dbReference type="InterPro" id="IPR035965">
    <property type="entry name" value="PAS-like_dom_sf"/>
</dbReference>
<protein>
    <recommendedName>
        <fullName evidence="1">protein-serine/threonine phosphatase</fullName>
        <ecNumber evidence="1">3.1.3.16</ecNumber>
    </recommendedName>
    <alternativeName>
        <fullName evidence="15">Protein-serine/threonine phosphatase</fullName>
    </alternativeName>
    <alternativeName>
        <fullName evidence="14">Serine/threonine-protein kinase</fullName>
    </alternativeName>
</protein>
<evidence type="ECO:0000256" key="6">
    <source>
        <dbReference type="ARBA" id="ARBA00022777"/>
    </source>
</evidence>
<dbReference type="InterPro" id="IPR036457">
    <property type="entry name" value="PPM-type-like_dom_sf"/>
</dbReference>
<dbReference type="InterPro" id="IPR052016">
    <property type="entry name" value="Bact_Sigma-Reg"/>
</dbReference>
<comment type="function">
    <text evidence="13">Primarily acts as an independent SigF regulator that is sensitive to the osmosensory signal, mediating the cross talk of PknD with the SigF regulon. Possesses both phosphatase and kinase activities. The kinase domain functions as a classic anti-sigma factor-like kinase to phosphorylate the anti-anti-sigma factor domain at the canonical regulatory site, and the phosphatase domain antagonizes this activity.</text>
</comment>
<dbReference type="GO" id="GO:0046872">
    <property type="term" value="F:metal ion binding"/>
    <property type="evidence" value="ECO:0007669"/>
    <property type="project" value="UniProtKB-KW"/>
</dbReference>
<dbReference type="InterPro" id="IPR013655">
    <property type="entry name" value="PAS_fold_3"/>
</dbReference>
<dbReference type="InterPro" id="IPR000014">
    <property type="entry name" value="PAS"/>
</dbReference>
<dbReference type="EMBL" id="VIRM01000006">
    <property type="protein sequence ID" value="TQS22549.1"/>
    <property type="molecule type" value="Genomic_DNA"/>
</dbReference>
<dbReference type="Gene3D" id="3.60.40.10">
    <property type="entry name" value="PPM-type phosphatase domain"/>
    <property type="match status" value="1"/>
</dbReference>
<dbReference type="SUPFAM" id="SSF55785">
    <property type="entry name" value="PYP-like sensor domain (PAS domain)"/>
    <property type="match status" value="2"/>
</dbReference>
<keyword evidence="8" id="KW-0067">ATP-binding</keyword>
<feature type="domain" description="GAF" evidence="17">
    <location>
        <begin position="288"/>
        <end position="448"/>
    </location>
</feature>
<evidence type="ECO:0000256" key="5">
    <source>
        <dbReference type="ARBA" id="ARBA00022741"/>
    </source>
</evidence>
<keyword evidence="5" id="KW-0547">Nucleotide-binding</keyword>
<evidence type="ECO:0000256" key="8">
    <source>
        <dbReference type="ARBA" id="ARBA00022840"/>
    </source>
</evidence>
<dbReference type="EC" id="3.1.3.16" evidence="1"/>